<name>A0A0S4PVE1_9HELI</name>
<dbReference type="AlphaFoldDB" id="A0A0S4PVE1"/>
<proteinExistence type="predicted"/>
<organism evidence="1 2">
    <name type="scientific">Helicobacter typhlonius</name>
    <dbReference type="NCBI Taxonomy" id="76936"/>
    <lineage>
        <taxon>Bacteria</taxon>
        <taxon>Pseudomonadati</taxon>
        <taxon>Campylobacterota</taxon>
        <taxon>Epsilonproteobacteria</taxon>
        <taxon>Campylobacterales</taxon>
        <taxon>Helicobacteraceae</taxon>
        <taxon>Helicobacter</taxon>
    </lineage>
</organism>
<sequence length="54" mass="6255">MVFVKGLEQKIILRFYIFYQSLDMGLIPFATPSSPLSRSCWIWAKARCSLKILS</sequence>
<dbReference type="Proteomes" id="UP000064525">
    <property type="component" value="Chromosome I"/>
</dbReference>
<accession>A0A0S4PVE1</accession>
<protein>
    <submittedName>
        <fullName evidence="1">Uncharacterized protein</fullName>
    </submittedName>
</protein>
<gene>
    <name evidence="1" type="ORF">BN2458_PEG1374</name>
</gene>
<dbReference type="EMBL" id="LN907858">
    <property type="protein sequence ID" value="CUU40259.1"/>
    <property type="molecule type" value="Genomic_DNA"/>
</dbReference>
<evidence type="ECO:0000313" key="1">
    <source>
        <dbReference type="EMBL" id="CUU40259.1"/>
    </source>
</evidence>
<evidence type="ECO:0000313" key="2">
    <source>
        <dbReference type="Proteomes" id="UP000064525"/>
    </source>
</evidence>
<dbReference type="KEGG" id="hty:BN2458_PEG1374"/>
<dbReference type="PATRIC" id="fig|76936.10.peg.1342"/>
<reference evidence="2" key="1">
    <citation type="submission" date="2015-11" db="EMBL/GenBank/DDBJ databases">
        <authorList>
            <person name="Anvar S.Y."/>
        </authorList>
    </citation>
    <scope>NUCLEOTIDE SEQUENCE [LARGE SCALE GENOMIC DNA]</scope>
</reference>